<evidence type="ECO:0000256" key="8">
    <source>
        <dbReference type="ARBA" id="ARBA00023125"/>
    </source>
</evidence>
<evidence type="ECO:0000256" key="6">
    <source>
        <dbReference type="ARBA" id="ARBA00022806"/>
    </source>
</evidence>
<evidence type="ECO:0000256" key="1">
    <source>
        <dbReference type="ARBA" id="ARBA00004123"/>
    </source>
</evidence>
<keyword evidence="3 12" id="KW-0235">DNA replication</keyword>
<dbReference type="SUPFAM" id="SSF52540">
    <property type="entry name" value="P-loop containing nucleoside triphosphate hydrolases"/>
    <property type="match status" value="1"/>
</dbReference>
<dbReference type="Pfam" id="PF18263">
    <property type="entry name" value="WHD_MCM6"/>
    <property type="match status" value="1"/>
</dbReference>
<dbReference type="InterPro" id="IPR018525">
    <property type="entry name" value="MCM_CS"/>
</dbReference>
<dbReference type="PRINTS" id="PR01662">
    <property type="entry name" value="MCMPROTEIN6"/>
</dbReference>
<comment type="similarity">
    <text evidence="2 11">Belongs to the MCM family.</text>
</comment>
<evidence type="ECO:0000259" key="14">
    <source>
        <dbReference type="PROSITE" id="PS50051"/>
    </source>
</evidence>
<evidence type="ECO:0000256" key="12">
    <source>
        <dbReference type="RuleBase" id="RU368064"/>
    </source>
</evidence>
<dbReference type="InterPro" id="IPR041562">
    <property type="entry name" value="MCM_lid"/>
</dbReference>
<accession>A0ABN7S2T7</accession>
<evidence type="ECO:0000256" key="4">
    <source>
        <dbReference type="ARBA" id="ARBA00022741"/>
    </source>
</evidence>
<keyword evidence="8 11" id="KW-0238">DNA-binding</keyword>
<dbReference type="Gene3D" id="3.40.50.300">
    <property type="entry name" value="P-loop containing nucleotide triphosphate hydrolases"/>
    <property type="match status" value="1"/>
</dbReference>
<keyword evidence="6 12" id="KW-0347">Helicase</keyword>
<keyword evidence="16" id="KW-1185">Reference proteome</keyword>
<dbReference type="Gene3D" id="2.20.28.10">
    <property type="match status" value="1"/>
</dbReference>
<keyword evidence="5 12" id="KW-0378">Hydrolase</keyword>
<evidence type="ECO:0000256" key="5">
    <source>
        <dbReference type="ARBA" id="ARBA00022801"/>
    </source>
</evidence>
<name>A0ABN7S2T7_OIKDI</name>
<evidence type="ECO:0000313" key="15">
    <source>
        <dbReference type="EMBL" id="CAG5089380.1"/>
    </source>
</evidence>
<dbReference type="EMBL" id="OU015568">
    <property type="protein sequence ID" value="CAG5089380.1"/>
    <property type="molecule type" value="Genomic_DNA"/>
</dbReference>
<evidence type="ECO:0000256" key="9">
    <source>
        <dbReference type="ARBA" id="ARBA00023242"/>
    </source>
</evidence>
<keyword evidence="10 12" id="KW-0131">Cell cycle</keyword>
<feature type="compositionally biased region" description="Polar residues" evidence="13">
    <location>
        <begin position="797"/>
        <end position="806"/>
    </location>
</feature>
<dbReference type="PANTHER" id="PTHR11630">
    <property type="entry name" value="DNA REPLICATION LICENSING FACTOR MCM FAMILY MEMBER"/>
    <property type="match status" value="1"/>
</dbReference>
<dbReference type="PROSITE" id="PS00847">
    <property type="entry name" value="MCM_1"/>
    <property type="match status" value="1"/>
</dbReference>
<evidence type="ECO:0000256" key="7">
    <source>
        <dbReference type="ARBA" id="ARBA00022840"/>
    </source>
</evidence>
<comment type="subunit">
    <text evidence="12">Component of the MCM2-7 complex.</text>
</comment>
<evidence type="ECO:0000256" key="2">
    <source>
        <dbReference type="ARBA" id="ARBA00008010"/>
    </source>
</evidence>
<dbReference type="PRINTS" id="PR01657">
    <property type="entry name" value="MCMFAMILY"/>
</dbReference>
<comment type="subcellular location">
    <subcellularLocation>
        <location evidence="1 12">Nucleus</location>
    </subcellularLocation>
</comment>
<dbReference type="InterPro" id="IPR012340">
    <property type="entry name" value="NA-bd_OB-fold"/>
</dbReference>
<evidence type="ECO:0000256" key="13">
    <source>
        <dbReference type="SAM" id="MobiDB-lite"/>
    </source>
</evidence>
<dbReference type="PANTHER" id="PTHR11630:SF43">
    <property type="entry name" value="DNA REPLICATION LICENSING FACTOR MCM6"/>
    <property type="match status" value="1"/>
</dbReference>
<dbReference type="SMART" id="SM00382">
    <property type="entry name" value="AAA"/>
    <property type="match status" value="1"/>
</dbReference>
<dbReference type="PROSITE" id="PS50051">
    <property type="entry name" value="MCM_2"/>
    <property type="match status" value="1"/>
</dbReference>
<comment type="catalytic activity">
    <reaction evidence="12">
        <text>ATP + H2O = ADP + phosphate + H(+)</text>
        <dbReference type="Rhea" id="RHEA:13065"/>
        <dbReference type="ChEBI" id="CHEBI:15377"/>
        <dbReference type="ChEBI" id="CHEBI:15378"/>
        <dbReference type="ChEBI" id="CHEBI:30616"/>
        <dbReference type="ChEBI" id="CHEBI:43474"/>
        <dbReference type="ChEBI" id="CHEBI:456216"/>
        <dbReference type="EC" id="3.6.4.12"/>
    </reaction>
</comment>
<dbReference type="Gene3D" id="1.20.58.870">
    <property type="match status" value="1"/>
</dbReference>
<dbReference type="InterPro" id="IPR031327">
    <property type="entry name" value="MCM"/>
</dbReference>
<gene>
    <name evidence="15" type="ORF">OKIOD_LOCUS3752</name>
</gene>
<comment type="function">
    <text evidence="12">Acts as component of the MCM2-7 complex (MCM complex) which is the replicative helicase essential for 'once per cell cycle' DNA replication initiation and elongation in eukaryotic cells. The active ATPase sites in the MCM2-7 ring are formed through the interaction surfaces of two neighboring subunits such that a critical structure of a conserved arginine finger motif is provided in trans relative to the ATP-binding site of the Walker A box of the adjacent subunit. The six ATPase active sites, however, are likely to contribute differentially to the complex helicase activity.</text>
</comment>
<dbReference type="InterPro" id="IPR033762">
    <property type="entry name" value="MCM_OB"/>
</dbReference>
<dbReference type="Pfam" id="PF14551">
    <property type="entry name" value="MCM_N"/>
    <property type="match status" value="1"/>
</dbReference>
<feature type="domain" description="MCM C-terminal AAA(+) ATPase" evidence="14">
    <location>
        <begin position="336"/>
        <end position="542"/>
    </location>
</feature>
<dbReference type="Pfam" id="PF17207">
    <property type="entry name" value="MCM_OB"/>
    <property type="match status" value="1"/>
</dbReference>
<dbReference type="SMART" id="SM00350">
    <property type="entry name" value="MCM"/>
    <property type="match status" value="1"/>
</dbReference>
<dbReference type="EC" id="3.6.4.12" evidence="12"/>
<keyword evidence="4 11" id="KW-0547">Nucleotide-binding</keyword>
<dbReference type="Gene3D" id="2.40.50.140">
    <property type="entry name" value="Nucleic acid-binding proteins"/>
    <property type="match status" value="1"/>
</dbReference>
<evidence type="ECO:0000313" key="16">
    <source>
        <dbReference type="Proteomes" id="UP001158576"/>
    </source>
</evidence>
<dbReference type="Pfam" id="PF00493">
    <property type="entry name" value="MCM"/>
    <property type="match status" value="1"/>
</dbReference>
<evidence type="ECO:0000256" key="11">
    <source>
        <dbReference type="RuleBase" id="RU004070"/>
    </source>
</evidence>
<dbReference type="CDD" id="cd17757">
    <property type="entry name" value="MCM6"/>
    <property type="match status" value="1"/>
</dbReference>
<evidence type="ECO:0000256" key="10">
    <source>
        <dbReference type="ARBA" id="ARBA00023306"/>
    </source>
</evidence>
<sequence length="806" mass="89913">MEIDGGFGRQVNQKRDDAADRVQKVFQTFLHEFTEDGDELEEFKKYKDHAQDMISPEKHTFQIDMKDIMAWSQPIADRIKEDFYRLYPYLCRAVKNFCIDTFADFNKKKDLFVAFTSVEDECTIRSLQTDKIGTLLRIKGQVVRTHPVHPELIYGCFTCNDCSMKCPAIEQQFKYEQPQVCVNPNCGNRSRFTLDTHTSKFCDFQKVRIQETPNELPRGAVPRTFEVIIRGDAVEVAQPGDLAEFVGTLVVVPDVAAMMGPSVQQDARRNRGGDAAEGVTGLKELGVRDLNYRLVFLAYHVTGSGNRSEATPEMARLTMSQQDWTLVTRMSADPKIYSNLCDSIFPHVHGSEEIKKGLILMLAGGVAKHTSEGTALRGDINVAIIGDPSLGKSQFLRNISDLMPRSVYTSGKASSAAGLTAAVVKDDETGESVIEAGALMLADGGICCIDEFDKMDIKDQVAIHEAMEQQTISICKAGVKATLNSRTSVLAAANPIGGRYDRTKSLRQNISLSAPIMSRFDLFFVLVDELNEITDYAVANKIVGMHANQAATAAIRPYSVEDVLKYLMFCKVFKPKMSKDSTEYVVNEYKTMRDRDAQGSARSAWRITVRQLESLIRLSEACARLHCLEVVEPKHVEEAARLLKKSIIRVEIPDINLGMAADAPKEQDEMEAEGEGNNDDAITISWEEYQRLANLFVHKVRKEEEIAESEGEEGGVTRKKLLDWYLDTVAEDCDDESAFHKYDTMAQRVLERLIHGDNILIELKDMGGNDEDAILVVHPNYNPEEAVSGKQIAGSPTKASQATAME</sequence>
<protein>
    <recommendedName>
        <fullName evidence="12">DNA replication licensing factor MCM6</fullName>
        <ecNumber evidence="12">3.6.4.12</ecNumber>
    </recommendedName>
</protein>
<keyword evidence="7 11" id="KW-0067">ATP-binding</keyword>
<dbReference type="InterPro" id="IPR008049">
    <property type="entry name" value="MCM6"/>
</dbReference>
<dbReference type="SUPFAM" id="SSF50249">
    <property type="entry name" value="Nucleic acid-binding proteins"/>
    <property type="match status" value="1"/>
</dbReference>
<reference evidence="15 16" key="1">
    <citation type="submission" date="2021-04" db="EMBL/GenBank/DDBJ databases">
        <authorList>
            <person name="Bliznina A."/>
        </authorList>
    </citation>
    <scope>NUCLEOTIDE SEQUENCE [LARGE SCALE GENOMIC DNA]</scope>
</reference>
<dbReference type="InterPro" id="IPR027925">
    <property type="entry name" value="MCM_N"/>
</dbReference>
<dbReference type="InterPro" id="IPR001208">
    <property type="entry name" value="MCM_dom"/>
</dbReference>
<dbReference type="InterPro" id="IPR027417">
    <property type="entry name" value="P-loop_NTPase"/>
</dbReference>
<dbReference type="InterPro" id="IPR041024">
    <property type="entry name" value="Mcm6_C"/>
</dbReference>
<dbReference type="InterPro" id="IPR003593">
    <property type="entry name" value="AAA+_ATPase"/>
</dbReference>
<dbReference type="Gene3D" id="3.30.1640.10">
    <property type="entry name" value="mini-chromosome maintenance (MCM) complex, chain A, domain 1"/>
    <property type="match status" value="1"/>
</dbReference>
<keyword evidence="9" id="KW-0539">Nucleus</keyword>
<proteinExistence type="inferred from homology"/>
<dbReference type="Pfam" id="PF17855">
    <property type="entry name" value="MCM_lid"/>
    <property type="match status" value="1"/>
</dbReference>
<organism evidence="15 16">
    <name type="scientific">Oikopleura dioica</name>
    <name type="common">Tunicate</name>
    <dbReference type="NCBI Taxonomy" id="34765"/>
    <lineage>
        <taxon>Eukaryota</taxon>
        <taxon>Metazoa</taxon>
        <taxon>Chordata</taxon>
        <taxon>Tunicata</taxon>
        <taxon>Appendicularia</taxon>
        <taxon>Copelata</taxon>
        <taxon>Oikopleuridae</taxon>
        <taxon>Oikopleura</taxon>
    </lineage>
</organism>
<evidence type="ECO:0000256" key="3">
    <source>
        <dbReference type="ARBA" id="ARBA00022705"/>
    </source>
</evidence>
<dbReference type="Proteomes" id="UP001158576">
    <property type="component" value="Chromosome PAR"/>
</dbReference>
<feature type="region of interest" description="Disordered" evidence="13">
    <location>
        <begin position="786"/>
        <end position="806"/>
    </location>
</feature>